<dbReference type="Pfam" id="PF21852">
    <property type="entry name" value="DUF6911"/>
    <property type="match status" value="1"/>
</dbReference>
<evidence type="ECO:0000313" key="1">
    <source>
        <dbReference type="EMBL" id="CNF62249.1"/>
    </source>
</evidence>
<dbReference type="RefSeq" id="WP_050130756.1">
    <property type="nucleotide sequence ID" value="NZ_CGBV01000003.1"/>
</dbReference>
<accession>A0A9P1V0N7</accession>
<protein>
    <submittedName>
        <fullName evidence="1">Uncharacterized protein</fullName>
    </submittedName>
</protein>
<evidence type="ECO:0000313" key="2">
    <source>
        <dbReference type="Proteomes" id="UP000041356"/>
    </source>
</evidence>
<dbReference type="Proteomes" id="UP000041356">
    <property type="component" value="Unassembled WGS sequence"/>
</dbReference>
<dbReference type="InterPro" id="IPR054205">
    <property type="entry name" value="DUF6911"/>
</dbReference>
<name>A0A9P1V0N7_YEREN</name>
<gene>
    <name evidence="1" type="ORF">ERS137939_01932</name>
</gene>
<dbReference type="AlphaFoldDB" id="A0A9P1V0N7"/>
<comment type="caution">
    <text evidence="1">The sequence shown here is derived from an EMBL/GenBank/DDBJ whole genome shotgun (WGS) entry which is preliminary data.</text>
</comment>
<proteinExistence type="predicted"/>
<organism evidence="1 2">
    <name type="scientific">Yersinia enterocolitica</name>
    <dbReference type="NCBI Taxonomy" id="630"/>
    <lineage>
        <taxon>Bacteria</taxon>
        <taxon>Pseudomonadati</taxon>
        <taxon>Pseudomonadota</taxon>
        <taxon>Gammaproteobacteria</taxon>
        <taxon>Enterobacterales</taxon>
        <taxon>Yersiniaceae</taxon>
        <taxon>Yersinia</taxon>
    </lineage>
</organism>
<dbReference type="EMBL" id="CPZF01000004">
    <property type="protein sequence ID" value="CNF62249.1"/>
    <property type="molecule type" value="Genomic_DNA"/>
</dbReference>
<reference evidence="1 2" key="1">
    <citation type="submission" date="2015-03" db="EMBL/GenBank/DDBJ databases">
        <authorList>
            <consortium name="Pathogen Informatics"/>
            <person name="Murphy D."/>
        </authorList>
    </citation>
    <scope>NUCLEOTIDE SEQUENCE [LARGE SCALE GENOMIC DNA]</scope>
    <source>
        <strain evidence="1 2">IP27818</strain>
    </source>
</reference>
<sequence length="136" mass="15159">MNKDMVLGGYFFSPSGDREQLKPLKNPSEDDLLQVLELFRDNVGVLGMKNNACDDIDPEELSLYTESGRYMLLLGENDCDGEYNVRTLHNLNSPGGLQLMHGEPYGASTIVDDFDPVITAFREYLATGNVSTDLLY</sequence>